<dbReference type="GO" id="GO:0005524">
    <property type="term" value="F:ATP binding"/>
    <property type="evidence" value="ECO:0007669"/>
    <property type="project" value="UniProtKB-UniRule"/>
</dbReference>
<evidence type="ECO:0000256" key="7">
    <source>
        <dbReference type="ARBA" id="ARBA00022723"/>
    </source>
</evidence>
<evidence type="ECO:0000256" key="11">
    <source>
        <dbReference type="ARBA" id="ARBA00022967"/>
    </source>
</evidence>
<evidence type="ECO:0000256" key="12">
    <source>
        <dbReference type="ARBA" id="ARBA00022989"/>
    </source>
</evidence>
<evidence type="ECO:0000259" key="17">
    <source>
        <dbReference type="PROSITE" id="PS50846"/>
    </source>
</evidence>
<dbReference type="InterPro" id="IPR017969">
    <property type="entry name" value="Heavy-metal-associated_CS"/>
</dbReference>
<dbReference type="InterPro" id="IPR008250">
    <property type="entry name" value="ATPase_P-typ_transduc_dom_A_sf"/>
</dbReference>
<dbReference type="OrthoDB" id="391538at2"/>
<dbReference type="InterPro" id="IPR001757">
    <property type="entry name" value="P_typ_ATPase"/>
</dbReference>
<evidence type="ECO:0000256" key="13">
    <source>
        <dbReference type="ARBA" id="ARBA00023065"/>
    </source>
</evidence>
<keyword evidence="13" id="KW-0406">Ion transport</keyword>
<dbReference type="SUPFAM" id="SSF81653">
    <property type="entry name" value="Calcium ATPase, transduction domain A"/>
    <property type="match status" value="1"/>
</dbReference>
<proteinExistence type="inferred from homology"/>
<comment type="subcellular location">
    <subcellularLocation>
        <location evidence="1">Cell membrane</location>
        <topology evidence="1">Multi-pass membrane protein</topology>
    </subcellularLocation>
</comment>
<dbReference type="Gene3D" id="3.40.50.1000">
    <property type="entry name" value="HAD superfamily/HAD-like"/>
    <property type="match status" value="1"/>
</dbReference>
<evidence type="ECO:0000313" key="18">
    <source>
        <dbReference type="EMBL" id="TWI24135.1"/>
    </source>
</evidence>
<dbReference type="Pfam" id="PF00403">
    <property type="entry name" value="HMA"/>
    <property type="match status" value="1"/>
</dbReference>
<dbReference type="InterPro" id="IPR036412">
    <property type="entry name" value="HAD-like_sf"/>
</dbReference>
<gene>
    <name evidence="18" type="ORF">IQ26_06359</name>
</gene>
<dbReference type="CDD" id="cd00371">
    <property type="entry name" value="HMA"/>
    <property type="match status" value="1"/>
</dbReference>
<dbReference type="Pfam" id="PF00122">
    <property type="entry name" value="E1-E2_ATPase"/>
    <property type="match status" value="1"/>
</dbReference>
<dbReference type="SUPFAM" id="SSF55008">
    <property type="entry name" value="HMA, heavy metal-associated domain"/>
    <property type="match status" value="1"/>
</dbReference>
<evidence type="ECO:0000313" key="19">
    <source>
        <dbReference type="Proteomes" id="UP000317122"/>
    </source>
</evidence>
<dbReference type="InterPro" id="IPR018303">
    <property type="entry name" value="ATPase_P-typ_P_site"/>
</dbReference>
<dbReference type="PANTHER" id="PTHR43520:SF5">
    <property type="entry name" value="CATION-TRANSPORTING P-TYPE ATPASE-RELATED"/>
    <property type="match status" value="1"/>
</dbReference>
<feature type="transmembrane region" description="Helical" evidence="15">
    <location>
        <begin position="118"/>
        <end position="141"/>
    </location>
</feature>
<keyword evidence="5" id="KW-0597">Phosphoprotein</keyword>
<evidence type="ECO:0000256" key="9">
    <source>
        <dbReference type="ARBA" id="ARBA00022840"/>
    </source>
</evidence>
<dbReference type="PRINTS" id="PR00119">
    <property type="entry name" value="CATATPASE"/>
</dbReference>
<comment type="caution">
    <text evidence="18">The sequence shown here is derived from an EMBL/GenBank/DDBJ whole genome shotgun (WGS) entry which is preliminary data.</text>
</comment>
<keyword evidence="11" id="KW-1278">Translocase</keyword>
<dbReference type="NCBIfam" id="TIGR01511">
    <property type="entry name" value="ATPase-IB1_Cu"/>
    <property type="match status" value="1"/>
</dbReference>
<evidence type="ECO:0000256" key="2">
    <source>
        <dbReference type="ARBA" id="ARBA00006024"/>
    </source>
</evidence>
<dbReference type="RefSeq" id="WP_145722322.1">
    <property type="nucleotide sequence ID" value="NZ_BSPF01000132.1"/>
</dbReference>
<dbReference type="InterPro" id="IPR036163">
    <property type="entry name" value="HMA_dom_sf"/>
</dbReference>
<feature type="domain" description="HMA" evidence="17">
    <location>
        <begin position="37"/>
        <end position="102"/>
    </location>
</feature>
<keyword evidence="9 15" id="KW-0067">ATP-binding</keyword>
<dbReference type="EMBL" id="VLKT01000057">
    <property type="protein sequence ID" value="TWI24135.1"/>
    <property type="molecule type" value="Genomic_DNA"/>
</dbReference>
<dbReference type="NCBIfam" id="TIGR01525">
    <property type="entry name" value="ATPase-IB_hvy"/>
    <property type="match status" value="1"/>
</dbReference>
<dbReference type="AlphaFoldDB" id="A0A562MW45"/>
<dbReference type="InterPro" id="IPR059000">
    <property type="entry name" value="ATPase_P-type_domA"/>
</dbReference>
<keyword evidence="10" id="KW-0460">Magnesium</keyword>
<dbReference type="InterPro" id="IPR023298">
    <property type="entry name" value="ATPase_P-typ_TM_dom_sf"/>
</dbReference>
<protein>
    <submittedName>
        <fullName evidence="18">Cu2+-exporting ATPase</fullName>
    </submittedName>
</protein>
<dbReference type="NCBIfam" id="TIGR01512">
    <property type="entry name" value="ATPase-IB2_Cd"/>
    <property type="match status" value="1"/>
</dbReference>
<reference evidence="18 19" key="1">
    <citation type="journal article" date="2015" name="Stand. Genomic Sci.">
        <title>Genomic Encyclopedia of Bacterial and Archaeal Type Strains, Phase III: the genomes of soil and plant-associated and newly described type strains.</title>
        <authorList>
            <person name="Whitman W.B."/>
            <person name="Woyke T."/>
            <person name="Klenk H.P."/>
            <person name="Zhou Y."/>
            <person name="Lilburn T.G."/>
            <person name="Beck B.J."/>
            <person name="De Vos P."/>
            <person name="Vandamme P."/>
            <person name="Eisen J.A."/>
            <person name="Garrity G."/>
            <person name="Hugenholtz P."/>
            <person name="Kyrpides N.C."/>
        </authorList>
    </citation>
    <scope>NUCLEOTIDE SEQUENCE [LARGE SCALE GENOMIC DNA]</scope>
    <source>
        <strain evidence="18 19">CGMCC 1.2546</strain>
    </source>
</reference>
<dbReference type="SUPFAM" id="SSF81665">
    <property type="entry name" value="Calcium ATPase, transmembrane domain M"/>
    <property type="match status" value="1"/>
</dbReference>
<evidence type="ECO:0000256" key="15">
    <source>
        <dbReference type="RuleBase" id="RU362081"/>
    </source>
</evidence>
<keyword evidence="7 15" id="KW-0479">Metal-binding</keyword>
<feature type="transmembrane region" description="Helical" evidence="15">
    <location>
        <begin position="688"/>
        <end position="704"/>
    </location>
</feature>
<dbReference type="Gene3D" id="2.70.150.10">
    <property type="entry name" value="Calcium-transporting ATPase, cytoplasmic transduction domain A"/>
    <property type="match status" value="1"/>
</dbReference>
<evidence type="ECO:0000256" key="8">
    <source>
        <dbReference type="ARBA" id="ARBA00022741"/>
    </source>
</evidence>
<keyword evidence="12 15" id="KW-1133">Transmembrane helix</keyword>
<accession>A0A562MW45</accession>
<dbReference type="PROSITE" id="PS01047">
    <property type="entry name" value="HMA_1"/>
    <property type="match status" value="1"/>
</dbReference>
<evidence type="ECO:0000256" key="14">
    <source>
        <dbReference type="ARBA" id="ARBA00023136"/>
    </source>
</evidence>
<dbReference type="GO" id="GO:0005507">
    <property type="term" value="F:copper ion binding"/>
    <property type="evidence" value="ECO:0007669"/>
    <property type="project" value="TreeGrafter"/>
</dbReference>
<dbReference type="SUPFAM" id="SSF56784">
    <property type="entry name" value="HAD-like"/>
    <property type="match status" value="1"/>
</dbReference>
<dbReference type="GO" id="GO:0016887">
    <property type="term" value="F:ATP hydrolysis activity"/>
    <property type="evidence" value="ECO:0007669"/>
    <property type="project" value="InterPro"/>
</dbReference>
<sequence>MSCCATGAEAELLLAPGRAIPASEIALASRNLGDGIFQTDFSVPQVRCAACIASIEGELRKLDGVVAARVNLTSKRVAVKWRGDVSPPPMIRALAAIGYEATLGDVAETGRDPEMSRLLRATAVAGFAAMNIMMLSVSIWSGADAETRNAFHLISALLAVPAVAYSGRVFFSSAWQSVKKRTSSMDLPISVGILLALGLSLYDAFAGGPHAYFDAVTSLTFFLLAGRTLDHAMRSKARDAVTGLARMMPRGATVVRADGSREFRDVAEIAPGDLVIVAPGDRIAIDGTVVSGEGGLDLSAVNGESAPARASPGTAVLSGTMSIDGSFTVRADRRAMDSFLSDMVRLMEAAGEGRARYRRIADRAAALYSPVIHLLAFATCAGWLLLTGDWHHSVTVAISVLIITCPCALGLAVPMVQVVAARRLFDLGITLKDGSALERLAEVDAVAFDKTGTLTTGVARMTGYDVAADDLRAAAALAALSRHPVSRAVAHLCPAGLRPGVSDFREVAGLGVEGRVNGSLYSLGRHVWARPTGSVSVDADASAWLSKDGRPAGWFATTDQIRQGAAAAVATLASLGMPTEILSGDRAVEVERVAAALGIGTVRNGMMPAEKVGRLEQLRSAGHRVLMVGDGLNDAPALAAAHVSMAPSSAADIGRSAADLVFQRPSLKAVPQAIGIATAAARLVRQNLGLAVAYNVLVLPVAVLGYVTPLMAAVAMSTSSILVVANALRLNPRRSTPDNETKIASQPLLAEAS</sequence>
<comment type="similarity">
    <text evidence="2 15">Belongs to the cation transport ATPase (P-type) (TC 3.A.3) family. Type IB subfamily.</text>
</comment>
<dbReference type="Gene3D" id="3.40.1110.10">
    <property type="entry name" value="Calcium-transporting ATPase, cytoplasmic domain N"/>
    <property type="match status" value="1"/>
</dbReference>
<name>A0A562MW45_9HYPH</name>
<feature type="transmembrane region" description="Helical" evidence="15">
    <location>
        <begin position="392"/>
        <end position="413"/>
    </location>
</feature>
<keyword evidence="3" id="KW-0813">Transport</keyword>
<feature type="region of interest" description="Disordered" evidence="16">
    <location>
        <begin position="734"/>
        <end position="753"/>
    </location>
</feature>
<dbReference type="InterPro" id="IPR027256">
    <property type="entry name" value="P-typ_ATPase_IB"/>
</dbReference>
<evidence type="ECO:0000256" key="3">
    <source>
        <dbReference type="ARBA" id="ARBA00022448"/>
    </source>
</evidence>
<evidence type="ECO:0000256" key="10">
    <source>
        <dbReference type="ARBA" id="ARBA00022842"/>
    </source>
</evidence>
<evidence type="ECO:0000256" key="5">
    <source>
        <dbReference type="ARBA" id="ARBA00022553"/>
    </source>
</evidence>
<evidence type="ECO:0000256" key="6">
    <source>
        <dbReference type="ARBA" id="ARBA00022692"/>
    </source>
</evidence>
<dbReference type="PROSITE" id="PS00154">
    <property type="entry name" value="ATPASE_E1_E2"/>
    <property type="match status" value="1"/>
</dbReference>
<organism evidence="18 19">
    <name type="scientific">Mesorhizobium tianshanense</name>
    <dbReference type="NCBI Taxonomy" id="39844"/>
    <lineage>
        <taxon>Bacteria</taxon>
        <taxon>Pseudomonadati</taxon>
        <taxon>Pseudomonadota</taxon>
        <taxon>Alphaproteobacteria</taxon>
        <taxon>Hyphomicrobiales</taxon>
        <taxon>Phyllobacteriaceae</taxon>
        <taxon>Mesorhizobium</taxon>
    </lineage>
</organism>
<dbReference type="Proteomes" id="UP000317122">
    <property type="component" value="Unassembled WGS sequence"/>
</dbReference>
<evidence type="ECO:0000256" key="16">
    <source>
        <dbReference type="SAM" id="MobiDB-lite"/>
    </source>
</evidence>
<feature type="transmembrane region" description="Helical" evidence="15">
    <location>
        <begin position="364"/>
        <end position="386"/>
    </location>
</feature>
<dbReference type="GO" id="GO:0043682">
    <property type="term" value="F:P-type divalent copper transporter activity"/>
    <property type="evidence" value="ECO:0007669"/>
    <property type="project" value="TreeGrafter"/>
</dbReference>
<keyword evidence="19" id="KW-1185">Reference proteome</keyword>
<dbReference type="GO" id="GO:0055070">
    <property type="term" value="P:copper ion homeostasis"/>
    <property type="evidence" value="ECO:0007669"/>
    <property type="project" value="TreeGrafter"/>
</dbReference>
<dbReference type="InterPro" id="IPR023299">
    <property type="entry name" value="ATPase_P-typ_cyto_dom_N"/>
</dbReference>
<dbReference type="GO" id="GO:0005886">
    <property type="term" value="C:plasma membrane"/>
    <property type="evidence" value="ECO:0007669"/>
    <property type="project" value="UniProtKB-SubCell"/>
</dbReference>
<keyword evidence="8 15" id="KW-0547">Nucleotide-binding</keyword>
<dbReference type="PROSITE" id="PS50846">
    <property type="entry name" value="HMA_2"/>
    <property type="match status" value="1"/>
</dbReference>
<dbReference type="PANTHER" id="PTHR43520">
    <property type="entry name" value="ATP7, ISOFORM B"/>
    <property type="match status" value="1"/>
</dbReference>
<keyword evidence="4 15" id="KW-1003">Cell membrane</keyword>
<evidence type="ECO:0000256" key="1">
    <source>
        <dbReference type="ARBA" id="ARBA00004651"/>
    </source>
</evidence>
<keyword evidence="14 15" id="KW-0472">Membrane</keyword>
<feature type="transmembrane region" description="Helical" evidence="15">
    <location>
        <begin position="187"/>
        <end position="205"/>
    </location>
</feature>
<keyword evidence="6 15" id="KW-0812">Transmembrane</keyword>
<feature type="transmembrane region" description="Helical" evidence="15">
    <location>
        <begin position="211"/>
        <end position="229"/>
    </location>
</feature>
<evidence type="ECO:0000256" key="4">
    <source>
        <dbReference type="ARBA" id="ARBA00022475"/>
    </source>
</evidence>
<dbReference type="InterPro" id="IPR006121">
    <property type="entry name" value="HMA_dom"/>
</dbReference>
<dbReference type="NCBIfam" id="TIGR01494">
    <property type="entry name" value="ATPase_P-type"/>
    <property type="match status" value="1"/>
</dbReference>
<dbReference type="Pfam" id="PF00702">
    <property type="entry name" value="Hydrolase"/>
    <property type="match status" value="1"/>
</dbReference>
<dbReference type="Gene3D" id="3.30.70.100">
    <property type="match status" value="1"/>
</dbReference>
<feature type="transmembrane region" description="Helical" evidence="15">
    <location>
        <begin position="153"/>
        <end position="175"/>
    </location>
</feature>
<dbReference type="InterPro" id="IPR023214">
    <property type="entry name" value="HAD_sf"/>
</dbReference>